<reference evidence="2 3" key="1">
    <citation type="submission" date="2010-02" db="EMBL/GenBank/DDBJ databases">
        <authorList>
            <person name="Weinstock G."/>
            <person name="Sodergren E."/>
            <person name="Clifton S."/>
            <person name="Fulton L."/>
            <person name="Fulton B."/>
            <person name="Courtney L."/>
            <person name="Fronick C."/>
            <person name="Harrison M."/>
            <person name="Strong C."/>
            <person name="Farmer C."/>
            <person name="Delahaunty K."/>
            <person name="Markovic C."/>
            <person name="Hall O."/>
            <person name="Minx P."/>
            <person name="Tomlinson C."/>
            <person name="Mitreva M."/>
            <person name="Nelson J."/>
            <person name="Hou S."/>
            <person name="Wollam A."/>
            <person name="Pepin K.H."/>
            <person name="Johnson M."/>
            <person name="Bhonagiri V."/>
            <person name="Zhang X."/>
            <person name="Suruliraj S."/>
            <person name="Warren W."/>
            <person name="Chinwalla A."/>
            <person name="Mardis E.R."/>
            <person name="Wilson R.K."/>
        </authorList>
    </citation>
    <scope>NUCLEOTIDE SEQUENCE [LARGE SCALE GENOMIC DNA]</scope>
    <source>
        <strain evidence="2 3">ATCC 29220</strain>
    </source>
</reference>
<dbReference type="EMBL" id="ABWL02000023">
    <property type="protein sequence ID" value="EFE06402.1"/>
    <property type="molecule type" value="Genomic_DNA"/>
</dbReference>
<keyword evidence="1" id="KW-0472">Membrane</keyword>
<dbReference type="AlphaFoldDB" id="D4BJ09"/>
<proteinExistence type="predicted"/>
<dbReference type="Proteomes" id="UP000003880">
    <property type="component" value="Unassembled WGS sequence"/>
</dbReference>
<protein>
    <submittedName>
        <fullName evidence="2">Uncharacterized protein</fullName>
    </submittedName>
</protein>
<keyword evidence="1" id="KW-0812">Transmembrane</keyword>
<comment type="caution">
    <text evidence="2">The sequence shown here is derived from an EMBL/GenBank/DDBJ whole genome shotgun (WGS) entry which is preliminary data.</text>
</comment>
<accession>D4BJ09</accession>
<evidence type="ECO:0000313" key="3">
    <source>
        <dbReference type="Proteomes" id="UP000003880"/>
    </source>
</evidence>
<evidence type="ECO:0000256" key="1">
    <source>
        <dbReference type="SAM" id="Phobius"/>
    </source>
</evidence>
<gene>
    <name evidence="2" type="ORF">CIT292_10525</name>
</gene>
<sequence length="45" mass="5101">MTTPFLFRDRPRVLLIFRISYSVLLICFALSSTGSSDGHHSAKQM</sequence>
<dbReference type="HOGENOM" id="CLU_3197857_0_0_6"/>
<name>D4BJ09_9ENTR</name>
<organism evidence="2 3">
    <name type="scientific">Citrobacter youngae ATCC 29220</name>
    <dbReference type="NCBI Taxonomy" id="500640"/>
    <lineage>
        <taxon>Bacteria</taxon>
        <taxon>Pseudomonadati</taxon>
        <taxon>Pseudomonadota</taxon>
        <taxon>Gammaproteobacteria</taxon>
        <taxon>Enterobacterales</taxon>
        <taxon>Enterobacteriaceae</taxon>
        <taxon>Citrobacter</taxon>
        <taxon>Citrobacter freundii complex</taxon>
    </lineage>
</organism>
<keyword evidence="1" id="KW-1133">Transmembrane helix</keyword>
<feature type="transmembrane region" description="Helical" evidence="1">
    <location>
        <begin position="12"/>
        <end position="31"/>
    </location>
</feature>
<evidence type="ECO:0000313" key="2">
    <source>
        <dbReference type="EMBL" id="EFE06402.1"/>
    </source>
</evidence>